<dbReference type="Pfam" id="PF13671">
    <property type="entry name" value="AAA_33"/>
    <property type="match status" value="1"/>
</dbReference>
<feature type="domain" description="AAA+ ATPase" evidence="1">
    <location>
        <begin position="6"/>
        <end position="134"/>
    </location>
</feature>
<evidence type="ECO:0000259" key="1">
    <source>
        <dbReference type="SMART" id="SM00382"/>
    </source>
</evidence>
<dbReference type="InterPro" id="IPR027417">
    <property type="entry name" value="P-loop_NTPase"/>
</dbReference>
<dbReference type="Proteomes" id="UP000190897">
    <property type="component" value="Unassembled WGS sequence"/>
</dbReference>
<reference evidence="3" key="1">
    <citation type="submission" date="2017-02" db="EMBL/GenBank/DDBJ databases">
        <authorList>
            <person name="Varghese N."/>
            <person name="Submissions S."/>
        </authorList>
    </citation>
    <scope>NUCLEOTIDE SEQUENCE [LARGE SCALE GENOMIC DNA]</scope>
    <source>
        <strain evidence="3">DSM 22270</strain>
    </source>
</reference>
<sequence length="172" mass="19337">MGNAKSGLVIIVSGLPGSGKSYFAQKLAVTLKAVYLSSDRIRISLQAKGKYTLDDKMYIYRTMAKLTDKHLSRGETVVADATFYHHAMRDLFSGIASKRNSKIAFILVIASEELVRERLAELRADSEADLGVYESMKELFEPYLDEHLVLRSGTDNISEMLTLATSYLRRYE</sequence>
<organism evidence="2 3">
    <name type="scientific">Dyadobacter psychrophilus</name>
    <dbReference type="NCBI Taxonomy" id="651661"/>
    <lineage>
        <taxon>Bacteria</taxon>
        <taxon>Pseudomonadati</taxon>
        <taxon>Bacteroidota</taxon>
        <taxon>Cytophagia</taxon>
        <taxon>Cytophagales</taxon>
        <taxon>Spirosomataceae</taxon>
        <taxon>Dyadobacter</taxon>
    </lineage>
</organism>
<dbReference type="Gene3D" id="3.40.50.300">
    <property type="entry name" value="P-loop containing nucleotide triphosphate hydrolases"/>
    <property type="match status" value="1"/>
</dbReference>
<accession>A0A1T5B8R5</accession>
<dbReference type="EMBL" id="FUZA01000001">
    <property type="protein sequence ID" value="SKB43293.1"/>
    <property type="molecule type" value="Genomic_DNA"/>
</dbReference>
<dbReference type="PANTHER" id="PTHR37807:SF3">
    <property type="entry name" value="OS07G0160300 PROTEIN"/>
    <property type="match status" value="1"/>
</dbReference>
<dbReference type="PANTHER" id="PTHR37807">
    <property type="entry name" value="OS07G0160300 PROTEIN"/>
    <property type="match status" value="1"/>
</dbReference>
<name>A0A1T5B8R5_9BACT</name>
<dbReference type="InterPro" id="IPR003593">
    <property type="entry name" value="AAA+_ATPase"/>
</dbReference>
<dbReference type="STRING" id="651661.SAMN05660293_00094"/>
<gene>
    <name evidence="2" type="ORF">SAMN05660293_00094</name>
</gene>
<proteinExistence type="predicted"/>
<evidence type="ECO:0000313" key="2">
    <source>
        <dbReference type="EMBL" id="SKB43293.1"/>
    </source>
</evidence>
<protein>
    <recommendedName>
        <fullName evidence="1">AAA+ ATPase domain-containing protein</fullName>
    </recommendedName>
</protein>
<dbReference type="SMART" id="SM00382">
    <property type="entry name" value="AAA"/>
    <property type="match status" value="1"/>
</dbReference>
<dbReference type="SUPFAM" id="SSF52540">
    <property type="entry name" value="P-loop containing nucleoside triphosphate hydrolases"/>
    <property type="match status" value="1"/>
</dbReference>
<evidence type="ECO:0000313" key="3">
    <source>
        <dbReference type="Proteomes" id="UP000190897"/>
    </source>
</evidence>
<dbReference type="AlphaFoldDB" id="A0A1T5B8R5"/>
<keyword evidence="3" id="KW-1185">Reference proteome</keyword>